<dbReference type="EMBL" id="NMVO01000015">
    <property type="protein sequence ID" value="OYO11785.1"/>
    <property type="molecule type" value="Genomic_DNA"/>
</dbReference>
<feature type="transmembrane region" description="Helical" evidence="8">
    <location>
        <begin position="84"/>
        <end position="103"/>
    </location>
</feature>
<keyword evidence="2" id="KW-0813">Transport</keyword>
<evidence type="ECO:0000256" key="1">
    <source>
        <dbReference type="ARBA" id="ARBA00004651"/>
    </source>
</evidence>
<keyword evidence="10" id="KW-1185">Reference proteome</keyword>
<evidence type="ECO:0000313" key="10">
    <source>
        <dbReference type="Proteomes" id="UP000215896"/>
    </source>
</evidence>
<dbReference type="PANTHER" id="PTHR30561">
    <property type="entry name" value="SMR FAMILY PROTON-DEPENDENT DRUG EFFLUX TRANSPORTER SUGE"/>
    <property type="match status" value="1"/>
</dbReference>
<keyword evidence="6 8" id="KW-0472">Membrane</keyword>
<dbReference type="Pfam" id="PF00893">
    <property type="entry name" value="Multi_Drug_Res"/>
    <property type="match status" value="1"/>
</dbReference>
<proteinExistence type="inferred from homology"/>
<dbReference type="GO" id="GO:0022857">
    <property type="term" value="F:transmembrane transporter activity"/>
    <property type="evidence" value="ECO:0007669"/>
    <property type="project" value="InterPro"/>
</dbReference>
<accession>A0A255G7D4</accession>
<evidence type="ECO:0000256" key="6">
    <source>
        <dbReference type="ARBA" id="ARBA00023136"/>
    </source>
</evidence>
<evidence type="ECO:0000256" key="7">
    <source>
        <dbReference type="RuleBase" id="RU003942"/>
    </source>
</evidence>
<dbReference type="InterPro" id="IPR000390">
    <property type="entry name" value="Small_drug/metabolite_transptr"/>
</dbReference>
<sequence length="119" mass="12658">MKQGWFWVVLGGIFEIGFTTSMMLAKQDSRWWGAFLVCCILSFEFLSRALKSINVGVAYAVWTGIGSVGTVLVGAVFFGEAFSVVRGLLLVGLIAAMVGLKMTTGSKQPDLSRSGSAGP</sequence>
<name>A0A255G7D4_9ACTN</name>
<feature type="transmembrane region" description="Helical" evidence="8">
    <location>
        <begin position="57"/>
        <end position="78"/>
    </location>
</feature>
<dbReference type="Proteomes" id="UP000215896">
    <property type="component" value="Unassembled WGS sequence"/>
</dbReference>
<feature type="transmembrane region" description="Helical" evidence="8">
    <location>
        <begin position="31"/>
        <end position="50"/>
    </location>
</feature>
<evidence type="ECO:0000256" key="4">
    <source>
        <dbReference type="ARBA" id="ARBA00022692"/>
    </source>
</evidence>
<dbReference type="Gene3D" id="1.10.3730.20">
    <property type="match status" value="1"/>
</dbReference>
<evidence type="ECO:0000256" key="8">
    <source>
        <dbReference type="SAM" id="Phobius"/>
    </source>
</evidence>
<keyword evidence="3" id="KW-1003">Cell membrane</keyword>
<protein>
    <submittedName>
        <fullName evidence="9">QacE family quaternary ammonium compound efflux SMR transporter</fullName>
    </submittedName>
</protein>
<comment type="similarity">
    <text evidence="7">Belongs to the drug/metabolite transporter (DMT) superfamily. Small multidrug resistance (SMR) (TC 2.A.7.1) family.</text>
</comment>
<gene>
    <name evidence="9" type="ORF">CGZ94_15390</name>
</gene>
<dbReference type="GO" id="GO:0005886">
    <property type="term" value="C:plasma membrane"/>
    <property type="evidence" value="ECO:0007669"/>
    <property type="project" value="UniProtKB-SubCell"/>
</dbReference>
<dbReference type="InterPro" id="IPR037185">
    <property type="entry name" value="EmrE-like"/>
</dbReference>
<dbReference type="AlphaFoldDB" id="A0A255G7D4"/>
<keyword evidence="5 8" id="KW-1133">Transmembrane helix</keyword>
<dbReference type="RefSeq" id="WP_094406161.1">
    <property type="nucleotide sequence ID" value="NZ_NMVM01000006.1"/>
</dbReference>
<dbReference type="InterPro" id="IPR045324">
    <property type="entry name" value="Small_multidrug_res"/>
</dbReference>
<dbReference type="OrthoDB" id="21828at2"/>
<evidence type="ECO:0000256" key="3">
    <source>
        <dbReference type="ARBA" id="ARBA00022475"/>
    </source>
</evidence>
<feature type="transmembrane region" description="Helical" evidence="8">
    <location>
        <begin position="5"/>
        <end position="25"/>
    </location>
</feature>
<comment type="subcellular location">
    <subcellularLocation>
        <location evidence="1 7">Cell membrane</location>
        <topology evidence="1 7">Multi-pass membrane protein</topology>
    </subcellularLocation>
</comment>
<organism evidence="9 10">
    <name type="scientific">Enemella evansiae</name>
    <dbReference type="NCBI Taxonomy" id="2016499"/>
    <lineage>
        <taxon>Bacteria</taxon>
        <taxon>Bacillati</taxon>
        <taxon>Actinomycetota</taxon>
        <taxon>Actinomycetes</taxon>
        <taxon>Propionibacteriales</taxon>
        <taxon>Propionibacteriaceae</taxon>
        <taxon>Enemella</taxon>
    </lineage>
</organism>
<keyword evidence="4 7" id="KW-0812">Transmembrane</keyword>
<evidence type="ECO:0000313" key="9">
    <source>
        <dbReference type="EMBL" id="OYO11785.1"/>
    </source>
</evidence>
<reference evidence="9 10" key="1">
    <citation type="submission" date="2017-07" db="EMBL/GenBank/DDBJ databases">
        <title>Draft whole genome sequences of clinical Proprionibacteriaceae strains.</title>
        <authorList>
            <person name="Bernier A.-M."/>
            <person name="Bernard K."/>
            <person name="Domingo M.-C."/>
        </authorList>
    </citation>
    <scope>NUCLEOTIDE SEQUENCE [LARGE SCALE GENOMIC DNA]</scope>
    <source>
        <strain evidence="9 10">NML 030167</strain>
    </source>
</reference>
<evidence type="ECO:0000256" key="5">
    <source>
        <dbReference type="ARBA" id="ARBA00022989"/>
    </source>
</evidence>
<evidence type="ECO:0000256" key="2">
    <source>
        <dbReference type="ARBA" id="ARBA00022448"/>
    </source>
</evidence>
<comment type="caution">
    <text evidence="9">The sequence shown here is derived from an EMBL/GenBank/DDBJ whole genome shotgun (WGS) entry which is preliminary data.</text>
</comment>
<dbReference type="SUPFAM" id="SSF103481">
    <property type="entry name" value="Multidrug resistance efflux transporter EmrE"/>
    <property type="match status" value="1"/>
</dbReference>
<dbReference type="PANTHER" id="PTHR30561:SF0">
    <property type="entry name" value="GUANIDINIUM EXPORTER"/>
    <property type="match status" value="1"/>
</dbReference>